<dbReference type="GO" id="GO:0003676">
    <property type="term" value="F:nucleic acid binding"/>
    <property type="evidence" value="ECO:0007669"/>
    <property type="project" value="InterPro"/>
</dbReference>
<dbReference type="PANTHER" id="PTHR46060:SF1">
    <property type="entry name" value="MARINER MOS1 TRANSPOSASE-LIKE PROTEIN"/>
    <property type="match status" value="1"/>
</dbReference>
<dbReference type="AlphaFoldDB" id="A0A2J7PLB0"/>
<dbReference type="InterPro" id="IPR052709">
    <property type="entry name" value="Transposase-MT_Hybrid"/>
</dbReference>
<evidence type="ECO:0000313" key="1">
    <source>
        <dbReference type="EMBL" id="PNF17099.1"/>
    </source>
</evidence>
<dbReference type="OrthoDB" id="10253254at2759"/>
<proteinExistence type="predicted"/>
<gene>
    <name evidence="1" type="ORF">B7P43_G09069</name>
</gene>
<dbReference type="Gene3D" id="3.30.420.10">
    <property type="entry name" value="Ribonuclease H-like superfamily/Ribonuclease H"/>
    <property type="match status" value="1"/>
</dbReference>
<dbReference type="Proteomes" id="UP000235965">
    <property type="component" value="Unassembled WGS sequence"/>
</dbReference>
<evidence type="ECO:0000313" key="2">
    <source>
        <dbReference type="Proteomes" id="UP000235965"/>
    </source>
</evidence>
<name>A0A2J7PLB0_9NEOP</name>
<comment type="caution">
    <text evidence="1">The sequence shown here is derived from an EMBL/GenBank/DDBJ whole genome shotgun (WGS) entry which is preliminary data.</text>
</comment>
<dbReference type="InParanoid" id="A0A2J7PLB0"/>
<dbReference type="InterPro" id="IPR036397">
    <property type="entry name" value="RNaseH_sf"/>
</dbReference>
<dbReference type="PANTHER" id="PTHR46060">
    <property type="entry name" value="MARINER MOS1 TRANSPOSASE-LIKE PROTEIN"/>
    <property type="match status" value="1"/>
</dbReference>
<dbReference type="InterPro" id="IPR027417">
    <property type="entry name" value="P-loop_NTPase"/>
</dbReference>
<dbReference type="EMBL" id="NEVH01024426">
    <property type="protein sequence ID" value="PNF17099.1"/>
    <property type="molecule type" value="Genomic_DNA"/>
</dbReference>
<protein>
    <recommendedName>
        <fullName evidence="3">Helicase ATP-binding domain-containing protein</fullName>
    </recommendedName>
</protein>
<sequence>MTVFSYDPVIYMTPAVGAEGCSFPLCSNTALKLSFEESLYSCHLFGVMLYGERSTWEEDKSDIDPNSATAFVYNPHVSLSLEQQRERLPVFRNRNHILYLLEKFQTLVLVGETGCGKSTQVPQKVVLEDRRLSVENIASKVGISMGSVHTILHEDLRMRKVSSRWVLRLLGDDHKAARMAICQAMLSRDEGMNGTLFSSIVTMDETWMLFFNLEIKHQSAQWKHTGSPPPKTLGDNAKEFTLHNTLRIVKP</sequence>
<organism evidence="1 2">
    <name type="scientific">Cryptotermes secundus</name>
    <dbReference type="NCBI Taxonomy" id="105785"/>
    <lineage>
        <taxon>Eukaryota</taxon>
        <taxon>Metazoa</taxon>
        <taxon>Ecdysozoa</taxon>
        <taxon>Arthropoda</taxon>
        <taxon>Hexapoda</taxon>
        <taxon>Insecta</taxon>
        <taxon>Pterygota</taxon>
        <taxon>Neoptera</taxon>
        <taxon>Polyneoptera</taxon>
        <taxon>Dictyoptera</taxon>
        <taxon>Blattodea</taxon>
        <taxon>Blattoidea</taxon>
        <taxon>Termitoidae</taxon>
        <taxon>Kalotermitidae</taxon>
        <taxon>Cryptotermitinae</taxon>
        <taxon>Cryptotermes</taxon>
    </lineage>
</organism>
<dbReference type="SUPFAM" id="SSF52540">
    <property type="entry name" value="P-loop containing nucleoside triphosphate hydrolases"/>
    <property type="match status" value="1"/>
</dbReference>
<reference evidence="1 2" key="1">
    <citation type="submission" date="2017-12" db="EMBL/GenBank/DDBJ databases">
        <title>Hemimetabolous genomes reveal molecular basis of termite eusociality.</title>
        <authorList>
            <person name="Harrison M.C."/>
            <person name="Jongepier E."/>
            <person name="Robertson H.M."/>
            <person name="Arning N."/>
            <person name="Bitard-Feildel T."/>
            <person name="Chao H."/>
            <person name="Childers C.P."/>
            <person name="Dinh H."/>
            <person name="Doddapaneni H."/>
            <person name="Dugan S."/>
            <person name="Gowin J."/>
            <person name="Greiner C."/>
            <person name="Han Y."/>
            <person name="Hu H."/>
            <person name="Hughes D.S.T."/>
            <person name="Huylmans A.-K."/>
            <person name="Kemena C."/>
            <person name="Kremer L.P.M."/>
            <person name="Lee S.L."/>
            <person name="Lopez-Ezquerra A."/>
            <person name="Mallet L."/>
            <person name="Monroy-Kuhn J.M."/>
            <person name="Moser A."/>
            <person name="Murali S.C."/>
            <person name="Muzny D.M."/>
            <person name="Otani S."/>
            <person name="Piulachs M.-D."/>
            <person name="Poelchau M."/>
            <person name="Qu J."/>
            <person name="Schaub F."/>
            <person name="Wada-Katsumata A."/>
            <person name="Worley K.C."/>
            <person name="Xie Q."/>
            <person name="Ylla G."/>
            <person name="Poulsen M."/>
            <person name="Gibbs R.A."/>
            <person name="Schal C."/>
            <person name="Richards S."/>
            <person name="Belles X."/>
            <person name="Korb J."/>
            <person name="Bornberg-Bauer E."/>
        </authorList>
    </citation>
    <scope>NUCLEOTIDE SEQUENCE [LARGE SCALE GENOMIC DNA]</scope>
    <source>
        <tissue evidence="1">Whole body</tissue>
    </source>
</reference>
<evidence type="ECO:0008006" key="3">
    <source>
        <dbReference type="Google" id="ProtNLM"/>
    </source>
</evidence>
<keyword evidence="2" id="KW-1185">Reference proteome</keyword>
<dbReference type="Gene3D" id="3.40.50.300">
    <property type="entry name" value="P-loop containing nucleotide triphosphate hydrolases"/>
    <property type="match status" value="1"/>
</dbReference>
<accession>A0A2J7PLB0</accession>
<dbReference type="STRING" id="105785.A0A2J7PLB0"/>